<dbReference type="Proteomes" id="UP000823612">
    <property type="component" value="Unassembled WGS sequence"/>
</dbReference>
<name>A0A9D9H253_9BACT</name>
<gene>
    <name evidence="3" type="ORF">IAB08_04570</name>
</gene>
<evidence type="ECO:0000256" key="2">
    <source>
        <dbReference type="SAM" id="Phobius"/>
    </source>
</evidence>
<evidence type="ECO:0008006" key="5">
    <source>
        <dbReference type="Google" id="ProtNLM"/>
    </source>
</evidence>
<accession>A0A9D9H253</accession>
<sequence>MKISKDNYEPILLDYLEGRLSDKERKEVEAFLAGEPALRQEFMALQQAWGEQGEGLQLEPLPDAGFPDKEGLLAIPGKMKSAYSARNQSGTRAGVAESRNLQGQRETDAHNSADRRVSMAELYERQDRQHAVWQRKKRANIWKVAVSMAACLLLFWLCLPLLQRDDIRDARLAERNSVLDTLSDIEQDGFDQAADSSPSNPVSSLLLGENLPEPQTSVSASQATPSRQESSKDIDKDTIPVHPRLRRVDTLPEIKLTPAEYRRLVTPMAPPKAYYAANLMEREVRNEQEDISQKETMNSKNEAKGGNGVYSSETKQDDRIALNEEDVFGADNSLAVELEQEDLIASNQAEWVDAMLSAEQAERLDKKQRLKRFKQIERQQRKTKTKLFFASLWHSVTGPVTENWEETKAFYKEFTEWKKANEADSVGVYQAFWEEESRF</sequence>
<feature type="transmembrane region" description="Helical" evidence="2">
    <location>
        <begin position="141"/>
        <end position="162"/>
    </location>
</feature>
<keyword evidence="2" id="KW-0472">Membrane</keyword>
<evidence type="ECO:0000256" key="1">
    <source>
        <dbReference type="SAM" id="MobiDB-lite"/>
    </source>
</evidence>
<organism evidence="3 4">
    <name type="scientific">Candidatus Pullibacteroides excrementavium</name>
    <dbReference type="NCBI Taxonomy" id="2840905"/>
    <lineage>
        <taxon>Bacteria</taxon>
        <taxon>Pseudomonadati</taxon>
        <taxon>Bacteroidota</taxon>
        <taxon>Bacteroidia</taxon>
        <taxon>Bacteroidales</taxon>
        <taxon>Candidatus Pullibacteroides</taxon>
    </lineage>
</organism>
<evidence type="ECO:0000313" key="4">
    <source>
        <dbReference type="Proteomes" id="UP000823612"/>
    </source>
</evidence>
<dbReference type="AlphaFoldDB" id="A0A9D9H253"/>
<reference evidence="3" key="1">
    <citation type="submission" date="2020-10" db="EMBL/GenBank/DDBJ databases">
        <authorList>
            <person name="Gilroy R."/>
        </authorList>
    </citation>
    <scope>NUCLEOTIDE SEQUENCE</scope>
    <source>
        <strain evidence="3">2889</strain>
    </source>
</reference>
<dbReference type="EMBL" id="JADIMZ010000068">
    <property type="protein sequence ID" value="MBO8432547.1"/>
    <property type="molecule type" value="Genomic_DNA"/>
</dbReference>
<feature type="compositionally biased region" description="Polar residues" evidence="1">
    <location>
        <begin position="213"/>
        <end position="228"/>
    </location>
</feature>
<evidence type="ECO:0000313" key="3">
    <source>
        <dbReference type="EMBL" id="MBO8432547.1"/>
    </source>
</evidence>
<feature type="compositionally biased region" description="Low complexity" evidence="1">
    <location>
        <begin position="196"/>
        <end position="207"/>
    </location>
</feature>
<keyword evidence="2" id="KW-0812">Transmembrane</keyword>
<reference evidence="3" key="2">
    <citation type="journal article" date="2021" name="PeerJ">
        <title>Extensive microbial diversity within the chicken gut microbiome revealed by metagenomics and culture.</title>
        <authorList>
            <person name="Gilroy R."/>
            <person name="Ravi A."/>
            <person name="Getino M."/>
            <person name="Pursley I."/>
            <person name="Horton D.L."/>
            <person name="Alikhan N.F."/>
            <person name="Baker D."/>
            <person name="Gharbi K."/>
            <person name="Hall N."/>
            <person name="Watson M."/>
            <person name="Adriaenssens E.M."/>
            <person name="Foster-Nyarko E."/>
            <person name="Jarju S."/>
            <person name="Secka A."/>
            <person name="Antonio M."/>
            <person name="Oren A."/>
            <person name="Chaudhuri R.R."/>
            <person name="La Ragione R."/>
            <person name="Hildebrand F."/>
            <person name="Pallen M.J."/>
        </authorList>
    </citation>
    <scope>NUCLEOTIDE SEQUENCE</scope>
    <source>
        <strain evidence="3">2889</strain>
    </source>
</reference>
<protein>
    <recommendedName>
        <fullName evidence="5">Zinc-finger domain-containing protein</fullName>
    </recommendedName>
</protein>
<feature type="region of interest" description="Disordered" evidence="1">
    <location>
        <begin position="86"/>
        <end position="115"/>
    </location>
</feature>
<feature type="compositionally biased region" description="Basic and acidic residues" evidence="1">
    <location>
        <begin position="229"/>
        <end position="239"/>
    </location>
</feature>
<feature type="region of interest" description="Disordered" evidence="1">
    <location>
        <begin position="190"/>
        <end position="245"/>
    </location>
</feature>
<feature type="region of interest" description="Disordered" evidence="1">
    <location>
        <begin position="287"/>
        <end position="315"/>
    </location>
</feature>
<keyword evidence="2" id="KW-1133">Transmembrane helix</keyword>
<comment type="caution">
    <text evidence="3">The sequence shown here is derived from an EMBL/GenBank/DDBJ whole genome shotgun (WGS) entry which is preliminary data.</text>
</comment>
<feature type="compositionally biased region" description="Basic and acidic residues" evidence="1">
    <location>
        <begin position="105"/>
        <end position="115"/>
    </location>
</feature>
<proteinExistence type="predicted"/>